<dbReference type="OrthoDB" id="6077919at2759"/>
<feature type="domain" description="C2H2-type" evidence="6">
    <location>
        <begin position="386"/>
        <end position="415"/>
    </location>
</feature>
<protein>
    <recommendedName>
        <fullName evidence="6">C2H2-type domain-containing protein</fullName>
    </recommendedName>
</protein>
<dbReference type="Gene3D" id="3.30.160.60">
    <property type="entry name" value="Classic Zinc Finger"/>
    <property type="match status" value="6"/>
</dbReference>
<evidence type="ECO:0000256" key="2">
    <source>
        <dbReference type="ARBA" id="ARBA00022737"/>
    </source>
</evidence>
<feature type="domain" description="C2H2-type" evidence="6">
    <location>
        <begin position="447"/>
        <end position="476"/>
    </location>
</feature>
<dbReference type="InterPro" id="IPR013087">
    <property type="entry name" value="Znf_C2H2_type"/>
</dbReference>
<dbReference type="PROSITE" id="PS50157">
    <property type="entry name" value="ZINC_FINGER_C2H2_2"/>
    <property type="match status" value="8"/>
</dbReference>
<dbReference type="PANTHER" id="PTHR19818:SF139">
    <property type="entry name" value="PAIR-RULE PROTEIN ODD-PAIRED"/>
    <property type="match status" value="1"/>
</dbReference>
<evidence type="ECO:0000256" key="3">
    <source>
        <dbReference type="ARBA" id="ARBA00022771"/>
    </source>
</evidence>
<dbReference type="InterPro" id="IPR036236">
    <property type="entry name" value="Znf_C2H2_sf"/>
</dbReference>
<keyword evidence="1" id="KW-0479">Metal-binding</keyword>
<evidence type="ECO:0000313" key="8">
    <source>
        <dbReference type="Proteomes" id="UP000616769"/>
    </source>
</evidence>
<dbReference type="GO" id="GO:0005634">
    <property type="term" value="C:nucleus"/>
    <property type="evidence" value="ECO:0007669"/>
    <property type="project" value="UniProtKB-ARBA"/>
</dbReference>
<dbReference type="InterPro" id="IPR050329">
    <property type="entry name" value="GLI_C2H2-zinc-finger"/>
</dbReference>
<sequence length="504" mass="58532">MNGIILEKGLCDNELLVNDCHKDQTPNMIDFQPLKRKKLTRIRQTKSNTFKSGEIDRLKALFYRLYTHHSILNRLNQILISMNNTIVKELFSSISGNSDSANVSISNFLDSISSSSLNGDFLKNFTDSLQIIDSVLREKKIIEESIDEDVDLKSLERPINQLFQRSKKFPLSQVILPDAKVDNHEGKSTLCNSDSIRFKKLSSTSSKSKRLARANPSKEQNDVDEDKQVNRPCPFPHCHYESKRLWALNEHINLTHTGIRQFGCKVEDCPATFFCSSELDNHMKKLHTEEASKEFMNCTWPGCNALFKSKLGLRTHIQVHKGENLTACDWPGCNYLAKNKRQHENHLRKHTGDRPFICDFPGCFSKFRTNDSLRHHKKSHSEYRPFRCDWPGCESNFKTNRGLTIHRALHTGEKLFKCDWVDCDFASERKYHVDVHIFNKHTGVKPYPCTWSGCESSFLRNDKLQNHLKIHRQEKPFKCIHPTCEKHFVEKGNMMKHFNNVHKR</sequence>
<feature type="domain" description="C2H2-type" evidence="6">
    <location>
        <begin position="356"/>
        <end position="385"/>
    </location>
</feature>
<dbReference type="AlphaFoldDB" id="A0A132A853"/>
<dbReference type="FunFam" id="3.30.160.60:FF:000125">
    <property type="entry name" value="Putative zinc finger protein 143"/>
    <property type="match status" value="1"/>
</dbReference>
<dbReference type="PROSITE" id="PS00028">
    <property type="entry name" value="ZINC_FINGER_C2H2_1"/>
    <property type="match status" value="6"/>
</dbReference>
<evidence type="ECO:0000256" key="4">
    <source>
        <dbReference type="ARBA" id="ARBA00022833"/>
    </source>
</evidence>
<feature type="domain" description="C2H2-type" evidence="6">
    <location>
        <begin position="296"/>
        <end position="325"/>
    </location>
</feature>
<dbReference type="SMART" id="SM00355">
    <property type="entry name" value="ZnF_C2H2"/>
    <property type="match status" value="9"/>
</dbReference>
<dbReference type="EMBL" id="JXLN01011344">
    <property type="protein sequence ID" value="KPM07142.1"/>
    <property type="molecule type" value="Genomic_DNA"/>
</dbReference>
<dbReference type="GO" id="GO:0008270">
    <property type="term" value="F:zinc ion binding"/>
    <property type="evidence" value="ECO:0007669"/>
    <property type="project" value="UniProtKB-KW"/>
</dbReference>
<keyword evidence="3" id="KW-0863">Zinc-finger</keyword>
<feature type="domain" description="C2H2-type" evidence="6">
    <location>
        <begin position="262"/>
        <end position="292"/>
    </location>
</feature>
<dbReference type="GO" id="GO:0045944">
    <property type="term" value="P:positive regulation of transcription by RNA polymerase II"/>
    <property type="evidence" value="ECO:0007669"/>
    <property type="project" value="UniProtKB-ARBA"/>
</dbReference>
<comment type="caution">
    <text evidence="7">The sequence shown here is derived from an EMBL/GenBank/DDBJ whole genome shotgun (WGS) entry which is preliminary data.</text>
</comment>
<dbReference type="VEuPathDB" id="VectorBase:SSCA005172"/>
<organism evidence="7 8">
    <name type="scientific">Sarcoptes scabiei</name>
    <name type="common">Itch mite</name>
    <name type="synonym">Acarus scabiei</name>
    <dbReference type="NCBI Taxonomy" id="52283"/>
    <lineage>
        <taxon>Eukaryota</taxon>
        <taxon>Metazoa</taxon>
        <taxon>Ecdysozoa</taxon>
        <taxon>Arthropoda</taxon>
        <taxon>Chelicerata</taxon>
        <taxon>Arachnida</taxon>
        <taxon>Acari</taxon>
        <taxon>Acariformes</taxon>
        <taxon>Sarcoptiformes</taxon>
        <taxon>Astigmata</taxon>
        <taxon>Psoroptidia</taxon>
        <taxon>Sarcoptoidea</taxon>
        <taxon>Sarcoptidae</taxon>
        <taxon>Sarcoptinae</taxon>
        <taxon>Sarcoptes</taxon>
    </lineage>
</organism>
<dbReference type="GO" id="GO:0000981">
    <property type="term" value="F:DNA-binding transcription factor activity, RNA polymerase II-specific"/>
    <property type="evidence" value="ECO:0007669"/>
    <property type="project" value="TreeGrafter"/>
</dbReference>
<reference evidence="7 8" key="1">
    <citation type="journal article" date="2015" name="Parasit. Vectors">
        <title>Draft genome of the scabies mite.</title>
        <authorList>
            <person name="Rider S.D.Jr."/>
            <person name="Morgan M.S."/>
            <person name="Arlian L.G."/>
        </authorList>
    </citation>
    <scope>NUCLEOTIDE SEQUENCE [LARGE SCALE GENOMIC DNA]</scope>
    <source>
        <strain evidence="7">Arlian Lab</strain>
    </source>
</reference>
<accession>A0A132A853</accession>
<name>A0A132A853_SARSC</name>
<evidence type="ECO:0000259" key="6">
    <source>
        <dbReference type="PROSITE" id="PS50157"/>
    </source>
</evidence>
<proteinExistence type="predicted"/>
<evidence type="ECO:0000313" key="7">
    <source>
        <dbReference type="EMBL" id="KPM07142.1"/>
    </source>
</evidence>
<keyword evidence="2" id="KW-0677">Repeat</keyword>
<dbReference type="PANTHER" id="PTHR19818">
    <property type="entry name" value="ZINC FINGER PROTEIN ZIC AND GLI"/>
    <property type="match status" value="1"/>
</dbReference>
<feature type="domain" description="C2H2-type" evidence="6">
    <location>
        <begin position="416"/>
        <end position="446"/>
    </location>
</feature>
<evidence type="ECO:0000256" key="5">
    <source>
        <dbReference type="SAM" id="MobiDB-lite"/>
    </source>
</evidence>
<evidence type="ECO:0000256" key="1">
    <source>
        <dbReference type="ARBA" id="ARBA00022723"/>
    </source>
</evidence>
<gene>
    <name evidence="7" type="ORF">QR98_0056270</name>
</gene>
<keyword evidence="4" id="KW-0862">Zinc</keyword>
<feature type="region of interest" description="Disordered" evidence="5">
    <location>
        <begin position="201"/>
        <end position="228"/>
    </location>
</feature>
<dbReference type="GO" id="GO:0000978">
    <property type="term" value="F:RNA polymerase II cis-regulatory region sequence-specific DNA binding"/>
    <property type="evidence" value="ECO:0007669"/>
    <property type="project" value="TreeGrafter"/>
</dbReference>
<dbReference type="SUPFAM" id="SSF57667">
    <property type="entry name" value="beta-beta-alpha zinc fingers"/>
    <property type="match status" value="6"/>
</dbReference>
<dbReference type="Proteomes" id="UP000616769">
    <property type="component" value="Unassembled WGS sequence"/>
</dbReference>
<feature type="domain" description="C2H2-type" evidence="6">
    <location>
        <begin position="326"/>
        <end position="355"/>
    </location>
</feature>
<feature type="domain" description="C2H2-type" evidence="6">
    <location>
        <begin position="477"/>
        <end position="504"/>
    </location>
</feature>